<proteinExistence type="predicted"/>
<protein>
    <submittedName>
        <fullName evidence="2">Uncharacterized protein</fullName>
    </submittedName>
</protein>
<dbReference type="Proteomes" id="UP000664277">
    <property type="component" value="Unassembled WGS sequence"/>
</dbReference>
<dbReference type="AlphaFoldDB" id="A0A8J7P9C7"/>
<keyword evidence="1" id="KW-0812">Transmembrane</keyword>
<organism evidence="2 3">
    <name type="scientific">Candidatus Obscuribacter phosphatis</name>
    <dbReference type="NCBI Taxonomy" id="1906157"/>
    <lineage>
        <taxon>Bacteria</taxon>
        <taxon>Bacillati</taxon>
        <taxon>Candidatus Melainabacteria</taxon>
        <taxon>Candidatus Obscuribacterales</taxon>
        <taxon>Candidatus Obscuribacteraceae</taxon>
        <taxon>Candidatus Obscuribacter</taxon>
    </lineage>
</organism>
<evidence type="ECO:0000313" key="3">
    <source>
        <dbReference type="Proteomes" id="UP000664277"/>
    </source>
</evidence>
<gene>
    <name evidence="2" type="ORF">J0M35_16645</name>
</gene>
<keyword evidence="1" id="KW-0472">Membrane</keyword>
<sequence>MAFSLFVAVFLFAILFFYIWRFFENRKKRRRLRLESYERRLKAIVAELLVDSNEIESASHYVGLNQDEKWNKGYHDALAKLLGASERLADCKTFREAGELEATQETIWLVTRAVYQVQVQFQILRPKEAKVKVVAPEPPKQSVLPLDNLPNQSIARQSEPMVAEDSGEVLSDGFTIKINSQSKKKIEER</sequence>
<evidence type="ECO:0000313" key="2">
    <source>
        <dbReference type="EMBL" id="MBN8661999.1"/>
    </source>
</evidence>
<reference evidence="2" key="1">
    <citation type="submission" date="2021-02" db="EMBL/GenBank/DDBJ databases">
        <title>Genome-Resolved Metagenomics of a Microbial Community Performing Photosynthetic Biological Nutrient Removal.</title>
        <authorList>
            <person name="Mcdaniel E.A."/>
        </authorList>
    </citation>
    <scope>NUCLEOTIDE SEQUENCE</scope>
    <source>
        <strain evidence="2">UWPOB_OBS1</strain>
    </source>
</reference>
<evidence type="ECO:0000256" key="1">
    <source>
        <dbReference type="SAM" id="Phobius"/>
    </source>
</evidence>
<keyword evidence="1" id="KW-1133">Transmembrane helix</keyword>
<dbReference type="EMBL" id="JAFLCK010000029">
    <property type="protein sequence ID" value="MBN8661999.1"/>
    <property type="molecule type" value="Genomic_DNA"/>
</dbReference>
<feature type="transmembrane region" description="Helical" evidence="1">
    <location>
        <begin position="6"/>
        <end position="23"/>
    </location>
</feature>
<accession>A0A8J7P9C7</accession>
<name>A0A8J7P9C7_9BACT</name>
<comment type="caution">
    <text evidence="2">The sequence shown here is derived from an EMBL/GenBank/DDBJ whole genome shotgun (WGS) entry which is preliminary data.</text>
</comment>